<evidence type="ECO:0000313" key="2">
    <source>
        <dbReference type="Proteomes" id="UP001054837"/>
    </source>
</evidence>
<sequence length="100" mass="11433">MATASDSLTKDMTLSPFGKSTNSLAVRRIDRCRSQTGGQTIFPDPQIYAGAPPYRPSPPFQASRAKLRKNVYSLFHKFTMYFVSMCWKRWQGSTDIYAWL</sequence>
<gene>
    <name evidence="1" type="ORF">CDAR_570121</name>
</gene>
<dbReference type="AlphaFoldDB" id="A0AAV4RVP2"/>
<proteinExistence type="predicted"/>
<organism evidence="1 2">
    <name type="scientific">Caerostris darwini</name>
    <dbReference type="NCBI Taxonomy" id="1538125"/>
    <lineage>
        <taxon>Eukaryota</taxon>
        <taxon>Metazoa</taxon>
        <taxon>Ecdysozoa</taxon>
        <taxon>Arthropoda</taxon>
        <taxon>Chelicerata</taxon>
        <taxon>Arachnida</taxon>
        <taxon>Araneae</taxon>
        <taxon>Araneomorphae</taxon>
        <taxon>Entelegynae</taxon>
        <taxon>Araneoidea</taxon>
        <taxon>Araneidae</taxon>
        <taxon>Caerostris</taxon>
    </lineage>
</organism>
<dbReference type="EMBL" id="BPLQ01006940">
    <property type="protein sequence ID" value="GIY26423.1"/>
    <property type="molecule type" value="Genomic_DNA"/>
</dbReference>
<evidence type="ECO:0000313" key="1">
    <source>
        <dbReference type="EMBL" id="GIY26423.1"/>
    </source>
</evidence>
<reference evidence="1 2" key="1">
    <citation type="submission" date="2021-06" db="EMBL/GenBank/DDBJ databases">
        <title>Caerostris darwini draft genome.</title>
        <authorList>
            <person name="Kono N."/>
            <person name="Arakawa K."/>
        </authorList>
    </citation>
    <scope>NUCLEOTIDE SEQUENCE [LARGE SCALE GENOMIC DNA]</scope>
</reference>
<dbReference type="Proteomes" id="UP001054837">
    <property type="component" value="Unassembled WGS sequence"/>
</dbReference>
<name>A0AAV4RVP2_9ARAC</name>
<keyword evidence="2" id="KW-1185">Reference proteome</keyword>
<accession>A0AAV4RVP2</accession>
<protein>
    <submittedName>
        <fullName evidence="1">Uncharacterized protein</fullName>
    </submittedName>
</protein>
<comment type="caution">
    <text evidence="1">The sequence shown here is derived from an EMBL/GenBank/DDBJ whole genome shotgun (WGS) entry which is preliminary data.</text>
</comment>